<feature type="domain" description="Integrase zinc-binding" evidence="2">
    <location>
        <begin position="148"/>
        <end position="202"/>
    </location>
</feature>
<sequence>MPDQGYGAEPCWKIVNVALEFVSDTVPRYAVSGQRCRLYLLGAEKFVVVTDHKTLFPIMNGFSLDAVENPGLQHFHVRSVIASSIQMSELDADPTLDLLKKAGQENPTYLALKSTLRWPSPVILFKNVWDTLTVEDELVLVDCQRIVVPTMARKEVLHLLHLPHRGLTRTFNCARAPILWPGMRNEIVTLVESCELWQLHQPSLGQETI</sequence>
<evidence type="ECO:0000256" key="1">
    <source>
        <dbReference type="ARBA" id="ARBA00012493"/>
    </source>
</evidence>
<protein>
    <recommendedName>
        <fullName evidence="1">RNA-directed DNA polymerase</fullName>
        <ecNumber evidence="1">2.7.7.49</ecNumber>
    </recommendedName>
</protein>
<dbReference type="EMBL" id="VCGU01000011">
    <property type="protein sequence ID" value="TRY67360.1"/>
    <property type="molecule type" value="Genomic_DNA"/>
</dbReference>
<dbReference type="GO" id="GO:0003964">
    <property type="term" value="F:RNA-directed DNA polymerase activity"/>
    <property type="evidence" value="ECO:0007669"/>
    <property type="project" value="UniProtKB-EC"/>
</dbReference>
<dbReference type="AlphaFoldDB" id="A0A553NPN3"/>
<dbReference type="STRING" id="6832.A0A553NPN3"/>
<organism evidence="3 4">
    <name type="scientific">Tigriopus californicus</name>
    <name type="common">Marine copepod</name>
    <dbReference type="NCBI Taxonomy" id="6832"/>
    <lineage>
        <taxon>Eukaryota</taxon>
        <taxon>Metazoa</taxon>
        <taxon>Ecdysozoa</taxon>
        <taxon>Arthropoda</taxon>
        <taxon>Crustacea</taxon>
        <taxon>Multicrustacea</taxon>
        <taxon>Hexanauplia</taxon>
        <taxon>Copepoda</taxon>
        <taxon>Harpacticoida</taxon>
        <taxon>Harpacticidae</taxon>
        <taxon>Tigriopus</taxon>
    </lineage>
</organism>
<evidence type="ECO:0000259" key="2">
    <source>
        <dbReference type="Pfam" id="PF17921"/>
    </source>
</evidence>
<dbReference type="EC" id="2.7.7.49" evidence="1"/>
<reference evidence="3 4" key="1">
    <citation type="journal article" date="2018" name="Nat. Ecol. Evol.">
        <title>Genomic signatures of mitonuclear coevolution across populations of Tigriopus californicus.</title>
        <authorList>
            <person name="Barreto F.S."/>
            <person name="Watson E.T."/>
            <person name="Lima T.G."/>
            <person name="Willett C.S."/>
            <person name="Edmands S."/>
            <person name="Li W."/>
            <person name="Burton R.S."/>
        </authorList>
    </citation>
    <scope>NUCLEOTIDE SEQUENCE [LARGE SCALE GENOMIC DNA]</scope>
    <source>
        <strain evidence="3 4">San Diego</strain>
    </source>
</reference>
<dbReference type="Proteomes" id="UP000318571">
    <property type="component" value="Chromosome 4"/>
</dbReference>
<dbReference type="Gene3D" id="1.10.340.70">
    <property type="match status" value="1"/>
</dbReference>
<dbReference type="PANTHER" id="PTHR37984:SF5">
    <property type="entry name" value="PROTEIN NYNRIN-LIKE"/>
    <property type="match status" value="1"/>
</dbReference>
<keyword evidence="4" id="KW-1185">Reference proteome</keyword>
<dbReference type="Pfam" id="PF17921">
    <property type="entry name" value="Integrase_H2C2"/>
    <property type="match status" value="1"/>
</dbReference>
<dbReference type="InterPro" id="IPR050951">
    <property type="entry name" value="Retrovirus_Pol_polyprotein"/>
</dbReference>
<evidence type="ECO:0000313" key="3">
    <source>
        <dbReference type="EMBL" id="TRY67360.1"/>
    </source>
</evidence>
<comment type="caution">
    <text evidence="3">The sequence shown here is derived from an EMBL/GenBank/DDBJ whole genome shotgun (WGS) entry which is preliminary data.</text>
</comment>
<name>A0A553NPN3_TIGCA</name>
<proteinExistence type="predicted"/>
<accession>A0A553NPN3</accession>
<dbReference type="InterPro" id="IPR041588">
    <property type="entry name" value="Integrase_H2C2"/>
</dbReference>
<gene>
    <name evidence="3" type="ORF">TCAL_15824</name>
</gene>
<dbReference type="PANTHER" id="PTHR37984">
    <property type="entry name" value="PROTEIN CBG26694"/>
    <property type="match status" value="1"/>
</dbReference>
<evidence type="ECO:0000313" key="4">
    <source>
        <dbReference type="Proteomes" id="UP000318571"/>
    </source>
</evidence>